<dbReference type="GeneID" id="104728357"/>
<evidence type="ECO:0000313" key="3">
    <source>
        <dbReference type="RefSeq" id="XP_010445647.1"/>
    </source>
</evidence>
<gene>
    <name evidence="3" type="primary">LOC104728357</name>
</gene>
<organism evidence="2 3">
    <name type="scientific">Camelina sativa</name>
    <name type="common">False flax</name>
    <name type="synonym">Myagrum sativum</name>
    <dbReference type="NCBI Taxonomy" id="90675"/>
    <lineage>
        <taxon>Eukaryota</taxon>
        <taxon>Viridiplantae</taxon>
        <taxon>Streptophyta</taxon>
        <taxon>Embryophyta</taxon>
        <taxon>Tracheophyta</taxon>
        <taxon>Spermatophyta</taxon>
        <taxon>Magnoliopsida</taxon>
        <taxon>eudicotyledons</taxon>
        <taxon>Gunneridae</taxon>
        <taxon>Pentapetalae</taxon>
        <taxon>rosids</taxon>
        <taxon>malvids</taxon>
        <taxon>Brassicales</taxon>
        <taxon>Brassicaceae</taxon>
        <taxon>Camelineae</taxon>
        <taxon>Camelina</taxon>
    </lineage>
</organism>
<keyword evidence="1" id="KW-0472">Membrane</keyword>
<dbReference type="InterPro" id="IPR009544">
    <property type="entry name" value="DUF1163"/>
</dbReference>
<reference evidence="2" key="1">
    <citation type="journal article" date="2014" name="Nat. Commun.">
        <title>The emerging biofuel crop Camelina sativa retains a highly undifferentiated hexaploid genome structure.</title>
        <authorList>
            <person name="Kagale S."/>
            <person name="Koh C."/>
            <person name="Nixon J."/>
            <person name="Bollina V."/>
            <person name="Clarke W.E."/>
            <person name="Tuteja R."/>
            <person name="Spillane C."/>
            <person name="Robinson S.J."/>
            <person name="Links M.G."/>
            <person name="Clarke C."/>
            <person name="Higgins E.E."/>
            <person name="Huebert T."/>
            <person name="Sharpe A.G."/>
            <person name="Parkin I.A."/>
        </authorList>
    </citation>
    <scope>NUCLEOTIDE SEQUENCE [LARGE SCALE GENOMIC DNA]</scope>
    <source>
        <strain evidence="2">cv. DH55</strain>
    </source>
</reference>
<reference evidence="3" key="2">
    <citation type="submission" date="2025-08" db="UniProtKB">
        <authorList>
            <consortium name="RefSeq"/>
        </authorList>
    </citation>
    <scope>IDENTIFICATION</scope>
    <source>
        <tissue evidence="3">Leaf</tissue>
    </source>
</reference>
<dbReference type="Pfam" id="PF06651">
    <property type="entry name" value="DUF1163"/>
    <property type="match status" value="1"/>
</dbReference>
<evidence type="ECO:0000313" key="2">
    <source>
        <dbReference type="Proteomes" id="UP000694864"/>
    </source>
</evidence>
<dbReference type="Proteomes" id="UP000694864">
    <property type="component" value="Chromosome 11"/>
</dbReference>
<sequence>MEKEALVPKLTSVSRTPTIKKYVLLILKILAFLVILSFTIAVMVYCFIAAYEKDKERENYVPNITIPSMDFTVLNITETSLSLKWNLLIRIPRDLPGWYMCHRGDFKFFILYKGVTIATSSIESYNLIPRWAQLISVSSIVSEEGMDSVIMKDIMESIKEMGEIRFGSRLLLPDCRYGTSAKMNYACDEAKLRFESGSLRNATLFGNLPICRYLR</sequence>
<protein>
    <submittedName>
        <fullName evidence="3">Uncharacterized protein LOC104728357</fullName>
    </submittedName>
</protein>
<dbReference type="PANTHER" id="PTHR31125:SF7">
    <property type="entry name" value="F20P5.24 PROTEIN-RELATED"/>
    <property type="match status" value="1"/>
</dbReference>
<accession>A0ABM0USN7</accession>
<name>A0ABM0USN7_CAMSA</name>
<keyword evidence="1" id="KW-0812">Transmembrane</keyword>
<dbReference type="RefSeq" id="XP_010445647.1">
    <property type="nucleotide sequence ID" value="XM_010447345.1"/>
</dbReference>
<keyword evidence="1" id="KW-1133">Transmembrane helix</keyword>
<proteinExistence type="predicted"/>
<dbReference type="PANTHER" id="PTHR31125">
    <property type="entry name" value="F20P5.22 PROTEIN-RELATED"/>
    <property type="match status" value="1"/>
</dbReference>
<feature type="transmembrane region" description="Helical" evidence="1">
    <location>
        <begin position="22"/>
        <end position="48"/>
    </location>
</feature>
<keyword evidence="2" id="KW-1185">Reference proteome</keyword>
<evidence type="ECO:0000256" key="1">
    <source>
        <dbReference type="SAM" id="Phobius"/>
    </source>
</evidence>